<reference evidence="2 3" key="1">
    <citation type="submission" date="2024-02" db="EMBL/GenBank/DDBJ databases">
        <title>de novo genome assembly of Solanum bulbocastanum strain 11H21.</title>
        <authorList>
            <person name="Hosaka A.J."/>
        </authorList>
    </citation>
    <scope>NUCLEOTIDE SEQUENCE [LARGE SCALE GENOMIC DNA]</scope>
    <source>
        <tissue evidence="2">Young leaves</tissue>
    </source>
</reference>
<feature type="compositionally biased region" description="Polar residues" evidence="1">
    <location>
        <begin position="48"/>
        <end position="59"/>
    </location>
</feature>
<proteinExistence type="predicted"/>
<name>A0AAN8Y3M6_SOLBU</name>
<keyword evidence="3" id="KW-1185">Reference proteome</keyword>
<evidence type="ECO:0000313" key="3">
    <source>
        <dbReference type="Proteomes" id="UP001371456"/>
    </source>
</evidence>
<dbReference type="EMBL" id="JBANQN010000010">
    <property type="protein sequence ID" value="KAK6777716.1"/>
    <property type="molecule type" value="Genomic_DNA"/>
</dbReference>
<dbReference type="AlphaFoldDB" id="A0AAN8Y3M6"/>
<evidence type="ECO:0000256" key="1">
    <source>
        <dbReference type="SAM" id="MobiDB-lite"/>
    </source>
</evidence>
<dbReference type="Proteomes" id="UP001371456">
    <property type="component" value="Unassembled WGS sequence"/>
</dbReference>
<accession>A0AAN8Y3M6</accession>
<organism evidence="2 3">
    <name type="scientific">Solanum bulbocastanum</name>
    <name type="common">Wild potato</name>
    <dbReference type="NCBI Taxonomy" id="147425"/>
    <lineage>
        <taxon>Eukaryota</taxon>
        <taxon>Viridiplantae</taxon>
        <taxon>Streptophyta</taxon>
        <taxon>Embryophyta</taxon>
        <taxon>Tracheophyta</taxon>
        <taxon>Spermatophyta</taxon>
        <taxon>Magnoliopsida</taxon>
        <taxon>eudicotyledons</taxon>
        <taxon>Gunneridae</taxon>
        <taxon>Pentapetalae</taxon>
        <taxon>asterids</taxon>
        <taxon>lamiids</taxon>
        <taxon>Solanales</taxon>
        <taxon>Solanaceae</taxon>
        <taxon>Solanoideae</taxon>
        <taxon>Solaneae</taxon>
        <taxon>Solanum</taxon>
    </lineage>
</organism>
<protein>
    <submittedName>
        <fullName evidence="2">Uncharacterized protein</fullName>
    </submittedName>
</protein>
<comment type="caution">
    <text evidence="2">The sequence shown here is derived from an EMBL/GenBank/DDBJ whole genome shotgun (WGS) entry which is preliminary data.</text>
</comment>
<feature type="compositionally biased region" description="Basic and acidic residues" evidence="1">
    <location>
        <begin position="63"/>
        <end position="73"/>
    </location>
</feature>
<feature type="region of interest" description="Disordered" evidence="1">
    <location>
        <begin position="40"/>
        <end position="73"/>
    </location>
</feature>
<evidence type="ECO:0000313" key="2">
    <source>
        <dbReference type="EMBL" id="KAK6777716.1"/>
    </source>
</evidence>
<sequence>MVRPGGGGLGGNNGCKKFDGRCRNFRHELSECRMKLKKETKNTEMNKEQQMGKINQAPTNEFIKAKEMANRRV</sequence>
<gene>
    <name evidence="2" type="ORF">RDI58_024434</name>
</gene>